<dbReference type="Gene3D" id="3.30.420.610">
    <property type="entry name" value="LOTUS domain-like"/>
    <property type="match status" value="1"/>
</dbReference>
<name>A0ABN7SL12_OIKDI</name>
<protein>
    <recommendedName>
        <fullName evidence="2">Meiosis regulator and mRNA stability factor 1</fullName>
    </recommendedName>
    <alternativeName>
        <fullName evidence="8">Limkain-b1</fullName>
    </alternativeName>
</protein>
<feature type="region of interest" description="Disordered" evidence="10">
    <location>
        <begin position="859"/>
        <end position="890"/>
    </location>
</feature>
<dbReference type="Pfam" id="PF11608">
    <property type="entry name" value="RRM_MARF1"/>
    <property type="match status" value="1"/>
</dbReference>
<evidence type="ECO:0000256" key="6">
    <source>
        <dbReference type="ARBA" id="ARBA00023140"/>
    </source>
</evidence>
<dbReference type="InterPro" id="IPR041966">
    <property type="entry name" value="LOTUS-like"/>
</dbReference>
<accession>A0ABN7SL12</accession>
<keyword evidence="5" id="KW-0221">Differentiation</keyword>
<dbReference type="InterPro" id="IPR021139">
    <property type="entry name" value="NYN"/>
</dbReference>
<feature type="domain" description="HTH OST-type" evidence="12">
    <location>
        <begin position="1049"/>
        <end position="1124"/>
    </location>
</feature>
<evidence type="ECO:0000256" key="2">
    <source>
        <dbReference type="ARBA" id="ARBA00022152"/>
    </source>
</evidence>
<dbReference type="Proteomes" id="UP001158576">
    <property type="component" value="Chromosome XSR"/>
</dbReference>
<evidence type="ECO:0000259" key="11">
    <source>
        <dbReference type="PROSITE" id="PS50102"/>
    </source>
</evidence>
<keyword evidence="5" id="KW-0896">Oogenesis</keyword>
<dbReference type="CDD" id="cd10910">
    <property type="entry name" value="PIN_limkain_b1_N_like"/>
    <property type="match status" value="1"/>
</dbReference>
<evidence type="ECO:0000256" key="5">
    <source>
        <dbReference type="ARBA" id="ARBA00022943"/>
    </source>
</evidence>
<feature type="domain" description="HTH OST-type" evidence="12">
    <location>
        <begin position="965"/>
        <end position="1040"/>
    </location>
</feature>
<dbReference type="InterPro" id="IPR025605">
    <property type="entry name" value="OST-HTH/LOTUS_dom"/>
</dbReference>
<evidence type="ECO:0000256" key="7">
    <source>
        <dbReference type="ARBA" id="ARBA00023254"/>
    </source>
</evidence>
<keyword evidence="14" id="KW-1185">Reference proteome</keyword>
<evidence type="ECO:0000256" key="8">
    <source>
        <dbReference type="ARBA" id="ARBA00030116"/>
    </source>
</evidence>
<evidence type="ECO:0000256" key="4">
    <source>
        <dbReference type="ARBA" id="ARBA00022884"/>
    </source>
</evidence>
<evidence type="ECO:0000256" key="1">
    <source>
        <dbReference type="ARBA" id="ARBA00004275"/>
    </source>
</evidence>
<evidence type="ECO:0000256" key="9">
    <source>
        <dbReference type="PROSITE-ProRule" id="PRU00176"/>
    </source>
</evidence>
<dbReference type="InterPro" id="IPR024768">
    <property type="entry name" value="Marf1"/>
</dbReference>
<dbReference type="Gene3D" id="3.30.70.330">
    <property type="match status" value="2"/>
</dbReference>
<dbReference type="InterPro" id="IPR045602">
    <property type="entry name" value="MARF1_LOTUS"/>
</dbReference>
<dbReference type="EMBL" id="OU015569">
    <property type="protein sequence ID" value="CAG5099698.1"/>
    <property type="molecule type" value="Genomic_DNA"/>
</dbReference>
<evidence type="ECO:0000256" key="10">
    <source>
        <dbReference type="SAM" id="MobiDB-lite"/>
    </source>
</evidence>
<evidence type="ECO:0000256" key="3">
    <source>
        <dbReference type="ARBA" id="ARBA00022737"/>
    </source>
</evidence>
<dbReference type="InterPro" id="IPR035979">
    <property type="entry name" value="RBD_domain_sf"/>
</dbReference>
<sequence length="1363" mass="154150">MENKENQNPSYQGHNNRSQYYQQSTEPSTAMSSNQSCQSSYPLHVQQSPCGRPMTSQLTGLYASPYQRDSFCSNCQHPTIANSPIPSHVYNHSPNMHGPHTPNHQPHTPEWVTQKNPWFMTPVRGPHMGAPTSHPSACVPPTFDPYMHSPNIYQSPNYMQSNQGLSSMIYATPPPLTNHGQNTRSYCRPNNVHHPQVQPSQQAKSLTESMSNLYLRSAPPGFPPIPDSKSSSFFHTHHLDKMNYATNLFNKSSVDNRVPVDQMEIAGVFWDIENCAVPHQKSAFALVQRIRERMFTYLREVEFMVACDASKETKAVMDELNSAQVNIVHIKGTAKNAADEKLRQAIRRFADEHPPPATIIIITGDINFVPDIADLNNRKKYNVVLIYPEQAPDPLIYATSTRISYAEFALDLPPRNSIQDCELMVVVSNLPTTQHLPKSAIRNRLSQLFENTGGRVQHVFGKSASVSFRNHDMARRALKRLDGEDVFGNKITIREKAIFTEEEQRRKGYRQMAQIQNSLSSSMPPDYGSSNSSYAPSYASALSGSSISKARQLTIAKPPPVPQQLADGVKLTITNIDAALGEEGIKEALTSKIHKCSQIIRLVIQPYNRFTMTADVVVPNMTDATSVLESCQRARLGKKRILVTLTQQSDMRMNAFRANVSYLIQDGNAVSLSELQAKYNEVFHDPTACTLENLRRLGPGFLKIEESVWSRGRNPCESCQTGTPCRLCKHDLDQINVRLATPIRKKPPNLRNIPQSPFTVSQPHCDRHVQVGVPVYDASMVKVNCSLREFAAKLHSLLANHHGILPLCSLNICWQEEFQHFPEVSGENSEGVYLEHLASFVPGVEIITSHHGHKIISWAQTGSSTDGDTESVSSSSTTSSRPRAPLGDPSIVNFGRELTELLKEHDGSAVALSQLNTVFSAKFGKVPFRPGVPPVQQLARLSHVVQVLGPEGAQKRVITLTHRAQVKRFTQETVKILKSLSDRNCYASEYPQLYSDHFKTNFRLSDFGVCDLADLLSDVPEGHLETTGEGPDLLISLPKKNRTSDEIQRTKKFGSEVAELLSDCDKFSLPFTAFVPHYHHHFGRQCRLSNYGFTKLQDLFEAIPDIVTIDEIPNDKRLSLTIKEKMSILTRQTEMLLDENRDLTLLDFADVYMRKFNRRLEPTLFEEPSIRCLLDRMSSILLLEPCIKSQRCYLRRVSKEQHNNFLTLRKDLLRALLSSEFSQFIESDLLQSRYEQIAKTKFDSCDYAENSSLPFQELARRAISEFIYSDEHPKGFQFRGVFFEARRLWKLFHDQEAQHDWAYDPKKSNFLNAIQVEFRHKYPSVPTNTIREIMDILSPILNLQKQANPLFGFKAPRKDFRIG</sequence>
<gene>
    <name evidence="13" type="ORF">OKIOD_LOCUS8199</name>
</gene>
<keyword evidence="7" id="KW-0469">Meiosis</keyword>
<evidence type="ECO:0000313" key="13">
    <source>
        <dbReference type="EMBL" id="CAG5099698.1"/>
    </source>
</evidence>
<reference evidence="13 14" key="1">
    <citation type="submission" date="2021-04" db="EMBL/GenBank/DDBJ databases">
        <authorList>
            <person name="Bliznina A."/>
        </authorList>
    </citation>
    <scope>NUCLEOTIDE SEQUENCE [LARGE SCALE GENOMIC DNA]</scope>
</reference>
<keyword evidence="4 9" id="KW-0694">RNA-binding</keyword>
<organism evidence="13 14">
    <name type="scientific">Oikopleura dioica</name>
    <name type="common">Tunicate</name>
    <dbReference type="NCBI Taxonomy" id="34765"/>
    <lineage>
        <taxon>Eukaryota</taxon>
        <taxon>Metazoa</taxon>
        <taxon>Chordata</taxon>
        <taxon>Tunicata</taxon>
        <taxon>Appendicularia</taxon>
        <taxon>Copelata</taxon>
        <taxon>Oikopleuridae</taxon>
        <taxon>Oikopleura</taxon>
    </lineage>
</organism>
<dbReference type="PANTHER" id="PTHR14379">
    <property type="entry name" value="LIMKAIN B LKAP"/>
    <property type="match status" value="1"/>
</dbReference>
<dbReference type="SUPFAM" id="SSF54928">
    <property type="entry name" value="RNA-binding domain, RBD"/>
    <property type="match status" value="1"/>
</dbReference>
<feature type="region of interest" description="Disordered" evidence="10">
    <location>
        <begin position="1"/>
        <end position="49"/>
    </location>
</feature>
<dbReference type="PROSITE" id="PS50102">
    <property type="entry name" value="RRM"/>
    <property type="match status" value="1"/>
</dbReference>
<dbReference type="InterPro" id="IPR000504">
    <property type="entry name" value="RRM_dom"/>
</dbReference>
<feature type="domain" description="HTH OST-type" evidence="12">
    <location>
        <begin position="890"/>
        <end position="961"/>
    </location>
</feature>
<dbReference type="PANTHER" id="PTHR14379:SF3">
    <property type="entry name" value="MEIOSIS REGULATOR AND MRNA STABILITY FACTOR 1"/>
    <property type="match status" value="1"/>
</dbReference>
<proteinExistence type="predicted"/>
<dbReference type="Gene3D" id="3.40.50.1010">
    <property type="entry name" value="5'-nuclease"/>
    <property type="match status" value="1"/>
</dbReference>
<dbReference type="PROSITE" id="PS51644">
    <property type="entry name" value="HTH_OST"/>
    <property type="match status" value="3"/>
</dbReference>
<dbReference type="Pfam" id="PF12872">
    <property type="entry name" value="OST-HTH"/>
    <property type="match status" value="1"/>
</dbReference>
<keyword evidence="3" id="KW-0677">Repeat</keyword>
<evidence type="ECO:0000313" key="14">
    <source>
        <dbReference type="Proteomes" id="UP001158576"/>
    </source>
</evidence>
<dbReference type="Pfam" id="PF19687">
    <property type="entry name" value="MARF1_LOTUS"/>
    <property type="match status" value="1"/>
</dbReference>
<keyword evidence="6" id="KW-0576">Peroxisome</keyword>
<dbReference type="InterPro" id="IPR012677">
    <property type="entry name" value="Nucleotide-bd_a/b_plait_sf"/>
</dbReference>
<feature type="domain" description="RRM" evidence="11">
    <location>
        <begin position="423"/>
        <end position="498"/>
    </location>
</feature>
<dbReference type="Pfam" id="PF01936">
    <property type="entry name" value="NYN"/>
    <property type="match status" value="1"/>
</dbReference>
<dbReference type="CDD" id="cd12255">
    <property type="entry name" value="RRM1_LKAP"/>
    <property type="match status" value="1"/>
</dbReference>
<dbReference type="InterPro" id="IPR034189">
    <property type="entry name" value="MARF1_RRM1"/>
</dbReference>
<evidence type="ECO:0000259" key="12">
    <source>
        <dbReference type="PROSITE" id="PS51644"/>
    </source>
</evidence>
<feature type="compositionally biased region" description="Low complexity" evidence="10">
    <location>
        <begin position="861"/>
        <end position="880"/>
    </location>
</feature>
<comment type="subcellular location">
    <subcellularLocation>
        <location evidence="1">Peroxisome</location>
    </subcellularLocation>
</comment>